<evidence type="ECO:0000313" key="7">
    <source>
        <dbReference type="Proteomes" id="UP000294546"/>
    </source>
</evidence>
<protein>
    <recommendedName>
        <fullName evidence="1">diguanylate cyclase</fullName>
        <ecNumber evidence="1">2.7.7.65</ecNumber>
    </recommendedName>
</protein>
<dbReference type="Gene3D" id="3.30.70.270">
    <property type="match status" value="1"/>
</dbReference>
<keyword evidence="4" id="KW-0472">Membrane</keyword>
<dbReference type="EMBL" id="SMFU01000007">
    <property type="protein sequence ID" value="TCK09507.1"/>
    <property type="molecule type" value="Genomic_DNA"/>
</dbReference>
<name>A0A4R1GLN3_9GAMM</name>
<dbReference type="RefSeq" id="WP_132289932.1">
    <property type="nucleotide sequence ID" value="NZ_SMFU01000007.1"/>
</dbReference>
<dbReference type="GO" id="GO:1902201">
    <property type="term" value="P:negative regulation of bacterial-type flagellum-dependent cell motility"/>
    <property type="evidence" value="ECO:0007669"/>
    <property type="project" value="TreeGrafter"/>
</dbReference>
<evidence type="ECO:0000256" key="3">
    <source>
        <dbReference type="SAM" id="MobiDB-lite"/>
    </source>
</evidence>
<feature type="compositionally biased region" description="Basic and acidic residues" evidence="3">
    <location>
        <begin position="344"/>
        <end position="356"/>
    </location>
</feature>
<comment type="catalytic activity">
    <reaction evidence="2">
        <text>2 GTP = 3',3'-c-di-GMP + 2 diphosphate</text>
        <dbReference type="Rhea" id="RHEA:24898"/>
        <dbReference type="ChEBI" id="CHEBI:33019"/>
        <dbReference type="ChEBI" id="CHEBI:37565"/>
        <dbReference type="ChEBI" id="CHEBI:58805"/>
        <dbReference type="EC" id="2.7.7.65"/>
    </reaction>
</comment>
<dbReference type="InterPro" id="IPR000160">
    <property type="entry name" value="GGDEF_dom"/>
</dbReference>
<evidence type="ECO:0000256" key="4">
    <source>
        <dbReference type="SAM" id="Phobius"/>
    </source>
</evidence>
<gene>
    <name evidence="6" type="ORF">CLV83_1617</name>
</gene>
<proteinExistence type="predicted"/>
<dbReference type="InterPro" id="IPR043128">
    <property type="entry name" value="Rev_trsase/Diguanyl_cyclase"/>
</dbReference>
<dbReference type="PANTHER" id="PTHR45138:SF9">
    <property type="entry name" value="DIGUANYLATE CYCLASE DGCM-RELATED"/>
    <property type="match status" value="1"/>
</dbReference>
<feature type="transmembrane region" description="Helical" evidence="4">
    <location>
        <begin position="37"/>
        <end position="53"/>
    </location>
</feature>
<reference evidence="6 7" key="1">
    <citation type="submission" date="2019-03" db="EMBL/GenBank/DDBJ databases">
        <title>Genomic Encyclopedia of Archaeal and Bacterial Type Strains, Phase II (KMG-II): from individual species to whole genera.</title>
        <authorList>
            <person name="Goeker M."/>
        </authorList>
    </citation>
    <scope>NUCLEOTIDE SEQUENCE [LARGE SCALE GENOMIC DNA]</scope>
    <source>
        <strain evidence="6 7">DSM 27697</strain>
    </source>
</reference>
<dbReference type="AlphaFoldDB" id="A0A4R1GLN3"/>
<evidence type="ECO:0000313" key="6">
    <source>
        <dbReference type="EMBL" id="TCK09507.1"/>
    </source>
</evidence>
<feature type="transmembrane region" description="Helical" evidence="4">
    <location>
        <begin position="117"/>
        <end position="136"/>
    </location>
</feature>
<dbReference type="NCBIfam" id="TIGR00254">
    <property type="entry name" value="GGDEF"/>
    <property type="match status" value="1"/>
</dbReference>
<feature type="transmembrane region" description="Helical" evidence="4">
    <location>
        <begin position="86"/>
        <end position="105"/>
    </location>
</feature>
<dbReference type="Pfam" id="PF00990">
    <property type="entry name" value="GGDEF"/>
    <property type="match status" value="2"/>
</dbReference>
<dbReference type="InterPro" id="IPR029787">
    <property type="entry name" value="Nucleotide_cyclase"/>
</dbReference>
<feature type="transmembrane region" description="Helical" evidence="4">
    <location>
        <begin position="212"/>
        <end position="236"/>
    </location>
</feature>
<keyword evidence="4" id="KW-0812">Transmembrane</keyword>
<dbReference type="OrthoDB" id="9812260at2"/>
<feature type="region of interest" description="Disordered" evidence="3">
    <location>
        <begin position="337"/>
        <end position="364"/>
    </location>
</feature>
<evidence type="ECO:0000259" key="5">
    <source>
        <dbReference type="PROSITE" id="PS50887"/>
    </source>
</evidence>
<dbReference type="Proteomes" id="UP000294546">
    <property type="component" value="Unassembled WGS sequence"/>
</dbReference>
<dbReference type="PROSITE" id="PS50887">
    <property type="entry name" value="GGDEF"/>
    <property type="match status" value="1"/>
</dbReference>
<feature type="region of interest" description="Disordered" evidence="3">
    <location>
        <begin position="402"/>
        <end position="421"/>
    </location>
</feature>
<sequence>MLRFIRLILPLLLIALPWAVYPLVRQADPVLERLTEGLPLLLAISALLLAIGFKRGRIALASIALGCSSLLLSAASRRGLDYPDAYVLFTATSLLLPLVYAWLLVQRDTSLLNLRGLIKPVALLFSFALLLFAWQYPQQLALGLPRLPTPLLEVIGEHSMLTRGIFWLSLPLLALYLLLTLTRRSVDEVALFGAFLAQLLALHNLQEPKLAALFEASAGLIFITAIVVHIYALAFVDTLTGVPARRALEHHLANLGRHYSIAILDIDHFKRFNDTYGHDVGDQVLRMVASQLSRVSAGGSLFRYGGEEFTIVFKGQREEEVIAALDAMRQRVADYPMKVRAPQRPKDDRRGRKTRSETAPADTEQVKVTISIGAAWRLAEEKPDMVIKRADKALYKAKGAGRNRLMTDIASKPRRQGGTAG</sequence>
<dbReference type="InterPro" id="IPR050469">
    <property type="entry name" value="Diguanylate_Cyclase"/>
</dbReference>
<comment type="caution">
    <text evidence="6">The sequence shown here is derived from an EMBL/GenBank/DDBJ whole genome shotgun (WGS) entry which is preliminary data.</text>
</comment>
<feature type="transmembrane region" description="Helical" evidence="4">
    <location>
        <begin position="164"/>
        <end position="182"/>
    </location>
</feature>
<evidence type="ECO:0000256" key="2">
    <source>
        <dbReference type="ARBA" id="ARBA00034247"/>
    </source>
</evidence>
<evidence type="ECO:0000256" key="1">
    <source>
        <dbReference type="ARBA" id="ARBA00012528"/>
    </source>
</evidence>
<dbReference type="CDD" id="cd01949">
    <property type="entry name" value="GGDEF"/>
    <property type="match status" value="1"/>
</dbReference>
<feature type="domain" description="GGDEF" evidence="5">
    <location>
        <begin position="257"/>
        <end position="410"/>
    </location>
</feature>
<dbReference type="EC" id="2.7.7.65" evidence="1"/>
<keyword evidence="7" id="KW-1185">Reference proteome</keyword>
<dbReference type="GO" id="GO:0005886">
    <property type="term" value="C:plasma membrane"/>
    <property type="evidence" value="ECO:0007669"/>
    <property type="project" value="TreeGrafter"/>
</dbReference>
<feature type="transmembrane region" description="Helical" evidence="4">
    <location>
        <begin position="60"/>
        <end position="80"/>
    </location>
</feature>
<accession>A0A4R1GLN3</accession>
<organism evidence="6 7">
    <name type="scientific">Marinobacterium mangrovicola</name>
    <dbReference type="NCBI Taxonomy" id="1476959"/>
    <lineage>
        <taxon>Bacteria</taxon>
        <taxon>Pseudomonadati</taxon>
        <taxon>Pseudomonadota</taxon>
        <taxon>Gammaproteobacteria</taxon>
        <taxon>Oceanospirillales</taxon>
        <taxon>Oceanospirillaceae</taxon>
        <taxon>Marinobacterium</taxon>
    </lineage>
</organism>
<feature type="transmembrane region" description="Helical" evidence="4">
    <location>
        <begin position="189"/>
        <end position="206"/>
    </location>
</feature>
<dbReference type="GO" id="GO:0052621">
    <property type="term" value="F:diguanylate cyclase activity"/>
    <property type="evidence" value="ECO:0007669"/>
    <property type="project" value="UniProtKB-EC"/>
</dbReference>
<dbReference type="SUPFAM" id="SSF55073">
    <property type="entry name" value="Nucleotide cyclase"/>
    <property type="match status" value="1"/>
</dbReference>
<keyword evidence="4" id="KW-1133">Transmembrane helix</keyword>
<dbReference type="SMART" id="SM00267">
    <property type="entry name" value="GGDEF"/>
    <property type="match status" value="1"/>
</dbReference>
<dbReference type="GO" id="GO:0043709">
    <property type="term" value="P:cell adhesion involved in single-species biofilm formation"/>
    <property type="evidence" value="ECO:0007669"/>
    <property type="project" value="TreeGrafter"/>
</dbReference>
<dbReference type="PANTHER" id="PTHR45138">
    <property type="entry name" value="REGULATORY COMPONENTS OF SENSORY TRANSDUCTION SYSTEM"/>
    <property type="match status" value="1"/>
</dbReference>